<feature type="domain" description="PurM-like C-terminal" evidence="1">
    <location>
        <begin position="1"/>
        <end position="86"/>
    </location>
</feature>
<name>A0ABU7P3G8_9ACTN</name>
<dbReference type="Pfam" id="PF02769">
    <property type="entry name" value="AIRS_C"/>
    <property type="match status" value="1"/>
</dbReference>
<sequence>VGDPFQEKLLIECTLEIFQEKLVAGIQDLGGAGLSCATSELASAGSGGMRVELDSVPLRDATLSPEEILMSESQERMCAIVEPQHVE</sequence>
<dbReference type="Gene3D" id="3.90.650.10">
    <property type="entry name" value="PurM-like C-terminal domain"/>
    <property type="match status" value="1"/>
</dbReference>
<gene>
    <name evidence="2" type="ORF">V2J85_41130</name>
</gene>
<feature type="non-terminal residue" evidence="2">
    <location>
        <position position="1"/>
    </location>
</feature>
<comment type="caution">
    <text evidence="2">The sequence shown here is derived from an EMBL/GenBank/DDBJ whole genome shotgun (WGS) entry which is preliminary data.</text>
</comment>
<dbReference type="Proteomes" id="UP001307760">
    <property type="component" value="Unassembled WGS sequence"/>
</dbReference>
<feature type="non-terminal residue" evidence="2">
    <location>
        <position position="87"/>
    </location>
</feature>
<proteinExistence type="predicted"/>
<dbReference type="PANTHER" id="PTHR43555:SF1">
    <property type="entry name" value="PHOSPHORIBOSYLFORMYLGLYCINAMIDINE SYNTHASE SUBUNIT PURL"/>
    <property type="match status" value="1"/>
</dbReference>
<dbReference type="InterPro" id="IPR036676">
    <property type="entry name" value="PurM-like_C_sf"/>
</dbReference>
<accession>A0ABU7P3G8</accession>
<evidence type="ECO:0000313" key="3">
    <source>
        <dbReference type="Proteomes" id="UP001307760"/>
    </source>
</evidence>
<evidence type="ECO:0000313" key="2">
    <source>
        <dbReference type="EMBL" id="MEE4425668.1"/>
    </source>
</evidence>
<dbReference type="InterPro" id="IPR010074">
    <property type="entry name" value="PRibForGlyAmidine_synth_PurL"/>
</dbReference>
<protein>
    <submittedName>
        <fullName evidence="2">AIR synthase-related protein</fullName>
    </submittedName>
</protein>
<evidence type="ECO:0000259" key="1">
    <source>
        <dbReference type="Pfam" id="PF02769"/>
    </source>
</evidence>
<dbReference type="EMBL" id="JAZBJP010000252">
    <property type="protein sequence ID" value="MEE4425668.1"/>
    <property type="molecule type" value="Genomic_DNA"/>
</dbReference>
<dbReference type="RefSeq" id="WP_330824455.1">
    <property type="nucleotide sequence ID" value="NZ_JAZBJP010000252.1"/>
</dbReference>
<dbReference type="PANTHER" id="PTHR43555">
    <property type="entry name" value="PHOSPHORIBOSYLFORMYLGLYCINAMIDINE SYNTHASE SUBUNIT PURL"/>
    <property type="match status" value="1"/>
</dbReference>
<organism evidence="2 3">
    <name type="scientific">Streptomyces bugieae</name>
    <dbReference type="NCBI Taxonomy" id="3098223"/>
    <lineage>
        <taxon>Bacteria</taxon>
        <taxon>Bacillati</taxon>
        <taxon>Actinomycetota</taxon>
        <taxon>Actinomycetes</taxon>
        <taxon>Kitasatosporales</taxon>
        <taxon>Streptomycetaceae</taxon>
        <taxon>Streptomyces</taxon>
    </lineage>
</organism>
<dbReference type="InterPro" id="IPR010918">
    <property type="entry name" value="PurM-like_C_dom"/>
</dbReference>
<keyword evidence="3" id="KW-1185">Reference proteome</keyword>
<dbReference type="SUPFAM" id="SSF56042">
    <property type="entry name" value="PurM C-terminal domain-like"/>
    <property type="match status" value="1"/>
</dbReference>
<reference evidence="2 3" key="1">
    <citation type="submission" date="2023-12" db="EMBL/GenBank/DDBJ databases">
        <title>30 novel species of actinomycetes from the DSMZ collection.</title>
        <authorList>
            <person name="Nouioui I."/>
        </authorList>
    </citation>
    <scope>NUCLEOTIDE SEQUENCE [LARGE SCALE GENOMIC DNA]</scope>
    <source>
        <strain evidence="2 3">DSM 41528</strain>
    </source>
</reference>